<dbReference type="GO" id="GO:0030261">
    <property type="term" value="P:chromosome condensation"/>
    <property type="evidence" value="ECO:0007669"/>
    <property type="project" value="UniProtKB-KW"/>
</dbReference>
<evidence type="ECO:0000313" key="6">
    <source>
        <dbReference type="EMBL" id="TLD83361.1"/>
    </source>
</evidence>
<evidence type="ECO:0000256" key="1">
    <source>
        <dbReference type="ARBA" id="ARBA00010529"/>
    </source>
</evidence>
<evidence type="ECO:0000256" key="4">
    <source>
        <dbReference type="RuleBase" id="RU003939"/>
    </source>
</evidence>
<dbReference type="PRINTS" id="PR01727">
    <property type="entry name" value="DNABINDINGHU"/>
</dbReference>
<dbReference type="GO" id="GO:0030527">
    <property type="term" value="F:structural constituent of chromatin"/>
    <property type="evidence" value="ECO:0007669"/>
    <property type="project" value="InterPro"/>
</dbReference>
<keyword evidence="3 7" id="KW-0238">DNA-binding</keyword>
<reference evidence="5 10" key="3">
    <citation type="submission" date="2024-06" db="EMBL/GenBank/DDBJ databases">
        <title>Draft genome sequence of Helicobacter trogontum NHP16-4001.</title>
        <authorList>
            <person name="Rimbara E."/>
            <person name="Suzuki M."/>
        </authorList>
    </citation>
    <scope>NUCLEOTIDE SEQUENCE [LARGE SCALE GENOMIC DNA]</scope>
    <source>
        <strain evidence="5 10">NHP16-4001</strain>
    </source>
</reference>
<dbReference type="PANTHER" id="PTHR33175">
    <property type="entry name" value="DNA-BINDING PROTEIN HU"/>
    <property type="match status" value="1"/>
</dbReference>
<dbReference type="EMBL" id="BAAFHN010000011">
    <property type="protein sequence ID" value="GAB0172683.1"/>
    <property type="molecule type" value="Genomic_DNA"/>
</dbReference>
<protein>
    <submittedName>
        <fullName evidence="5">DNA-binding protein Hup</fullName>
    </submittedName>
    <submittedName>
        <fullName evidence="7">HU family DNA-binding protein</fullName>
    </submittedName>
</protein>
<evidence type="ECO:0000313" key="9">
    <source>
        <dbReference type="Proteomes" id="UP000029878"/>
    </source>
</evidence>
<evidence type="ECO:0000313" key="5">
    <source>
        <dbReference type="EMBL" id="GAB0172683.1"/>
    </source>
</evidence>
<dbReference type="AlphaFoldDB" id="A0A099VRM1"/>
<dbReference type="GO" id="GO:0003677">
    <property type="term" value="F:DNA binding"/>
    <property type="evidence" value="ECO:0007669"/>
    <property type="project" value="UniProtKB-KW"/>
</dbReference>
<dbReference type="STRING" id="50960.LS81_08640"/>
<dbReference type="EMBL" id="JRPK02000009">
    <property type="protein sequence ID" value="TLD98637.1"/>
    <property type="molecule type" value="Genomic_DNA"/>
</dbReference>
<dbReference type="Pfam" id="PF00216">
    <property type="entry name" value="Bac_DNA_binding"/>
    <property type="match status" value="1"/>
</dbReference>
<reference evidence="7" key="2">
    <citation type="submission" date="2018-04" db="EMBL/GenBank/DDBJ databases">
        <authorList>
            <person name="Sheh A."/>
            <person name="Shen Z."/>
            <person name="Mannion A.J."/>
            <person name="Fox J.G."/>
        </authorList>
    </citation>
    <scope>NUCLEOTIDE SEQUENCE</scope>
    <source>
        <strain evidence="7">ATCC 49310</strain>
    </source>
</reference>
<dbReference type="SUPFAM" id="SSF47729">
    <property type="entry name" value="IHF-like DNA-binding proteins"/>
    <property type="match status" value="1"/>
</dbReference>
<dbReference type="SMART" id="SM00411">
    <property type="entry name" value="BHL"/>
    <property type="match status" value="1"/>
</dbReference>
<proteinExistence type="inferred from homology"/>
<evidence type="ECO:0000313" key="7">
    <source>
        <dbReference type="EMBL" id="TLD98637.1"/>
    </source>
</evidence>
<dbReference type="Proteomes" id="UP001562457">
    <property type="component" value="Unassembled WGS sequence"/>
</dbReference>
<dbReference type="EMBL" id="JRPL02000009">
    <property type="protein sequence ID" value="TLD83361.1"/>
    <property type="molecule type" value="Genomic_DNA"/>
</dbReference>
<dbReference type="eggNOG" id="COG0776">
    <property type="taxonomic scope" value="Bacteria"/>
</dbReference>
<accession>A0A099VRM1</accession>
<reference evidence="8 9" key="1">
    <citation type="journal article" date="2014" name="Genome Announc.">
        <title>Draft genome sequences of eight enterohepatic helicobacter species isolated from both laboratory and wild rodents.</title>
        <authorList>
            <person name="Sheh A."/>
            <person name="Shen Z."/>
            <person name="Fox J.G."/>
        </authorList>
    </citation>
    <scope>NUCLEOTIDE SEQUENCE [LARGE SCALE GENOMIC DNA]</scope>
    <source>
        <strain evidence="7 8">ATCC 49310</strain>
        <strain evidence="6 9">ATCC 700114</strain>
    </source>
</reference>
<evidence type="ECO:0000256" key="2">
    <source>
        <dbReference type="ARBA" id="ARBA00023067"/>
    </source>
</evidence>
<dbReference type="GO" id="GO:0005829">
    <property type="term" value="C:cytosol"/>
    <property type="evidence" value="ECO:0007669"/>
    <property type="project" value="TreeGrafter"/>
</dbReference>
<dbReference type="OrthoDB" id="9799835at2"/>
<organism evidence="7 8">
    <name type="scientific">Helicobacter trogontum</name>
    <dbReference type="NCBI Taxonomy" id="50960"/>
    <lineage>
        <taxon>Bacteria</taxon>
        <taxon>Pseudomonadati</taxon>
        <taxon>Campylobacterota</taxon>
        <taxon>Epsilonproteobacteria</taxon>
        <taxon>Campylobacterales</taxon>
        <taxon>Helicobacteraceae</taxon>
        <taxon>Helicobacter</taxon>
    </lineage>
</organism>
<dbReference type="InterPro" id="IPR000119">
    <property type="entry name" value="Hist_DNA-bd"/>
</dbReference>
<keyword evidence="2" id="KW-0226">DNA condensation</keyword>
<dbReference type="PANTHER" id="PTHR33175:SF3">
    <property type="entry name" value="DNA-BINDING PROTEIN HU-BETA"/>
    <property type="match status" value="1"/>
</dbReference>
<dbReference type="Gene3D" id="4.10.520.10">
    <property type="entry name" value="IHF-like DNA-binding proteins"/>
    <property type="match status" value="1"/>
</dbReference>
<sequence length="97" mass="10645">MKKNDFVKTIKEIGGYAKKEDAEKALDSVIDAITQALKSNDTVELVGFGKFENAVQKGKEGKIPGSDKTYKTADKMVPKFKPGKALKDEVANIKLKK</sequence>
<evidence type="ECO:0000313" key="8">
    <source>
        <dbReference type="Proteomes" id="UP000029861"/>
    </source>
</evidence>
<name>A0A099VRM1_9HELI</name>
<dbReference type="Proteomes" id="UP000029878">
    <property type="component" value="Unassembled WGS sequence"/>
</dbReference>
<gene>
    <name evidence="5" type="primary">hup</name>
    <name evidence="7" type="ORF">LS80_004115</name>
    <name evidence="6" type="ORF">LS81_005335</name>
    <name evidence="5" type="ORF">NHP164001_06970</name>
</gene>
<keyword evidence="10" id="KW-1185">Reference proteome</keyword>
<comment type="caution">
    <text evidence="7">The sequence shown here is derived from an EMBL/GenBank/DDBJ whole genome shotgun (WGS) entry which is preliminary data.</text>
</comment>
<dbReference type="RefSeq" id="WP_034316696.1">
    <property type="nucleotide sequence ID" value="NZ_BAAFHN010000011.1"/>
</dbReference>
<comment type="similarity">
    <text evidence="1 4">Belongs to the bacterial histone-like protein family.</text>
</comment>
<dbReference type="InterPro" id="IPR010992">
    <property type="entry name" value="IHF-like_DNA-bd_dom_sf"/>
</dbReference>
<dbReference type="Proteomes" id="UP000029861">
    <property type="component" value="Unassembled WGS sequence"/>
</dbReference>
<evidence type="ECO:0000313" key="10">
    <source>
        <dbReference type="Proteomes" id="UP001562457"/>
    </source>
</evidence>
<evidence type="ECO:0000256" key="3">
    <source>
        <dbReference type="ARBA" id="ARBA00023125"/>
    </source>
</evidence>